<keyword evidence="1" id="KW-0175">Coiled coil</keyword>
<gene>
    <name evidence="2" type="ORF">GMARGA_LOCUS11450</name>
</gene>
<keyword evidence="3" id="KW-1185">Reference proteome</keyword>
<evidence type="ECO:0000313" key="3">
    <source>
        <dbReference type="Proteomes" id="UP000789901"/>
    </source>
</evidence>
<proteinExistence type="predicted"/>
<reference evidence="2 3" key="1">
    <citation type="submission" date="2021-06" db="EMBL/GenBank/DDBJ databases">
        <authorList>
            <person name="Kallberg Y."/>
            <person name="Tangrot J."/>
            <person name="Rosling A."/>
        </authorList>
    </citation>
    <scope>NUCLEOTIDE SEQUENCE [LARGE SCALE GENOMIC DNA]</scope>
    <source>
        <strain evidence="2 3">120-4 pot B 10/14</strain>
    </source>
</reference>
<organism evidence="2 3">
    <name type="scientific">Gigaspora margarita</name>
    <dbReference type="NCBI Taxonomy" id="4874"/>
    <lineage>
        <taxon>Eukaryota</taxon>
        <taxon>Fungi</taxon>
        <taxon>Fungi incertae sedis</taxon>
        <taxon>Mucoromycota</taxon>
        <taxon>Glomeromycotina</taxon>
        <taxon>Glomeromycetes</taxon>
        <taxon>Diversisporales</taxon>
        <taxon>Gigasporaceae</taxon>
        <taxon>Gigaspora</taxon>
    </lineage>
</organism>
<feature type="coiled-coil region" evidence="1">
    <location>
        <begin position="66"/>
        <end position="100"/>
    </location>
</feature>
<comment type="caution">
    <text evidence="2">The sequence shown here is derived from an EMBL/GenBank/DDBJ whole genome shotgun (WGS) entry which is preliminary data.</text>
</comment>
<evidence type="ECO:0000256" key="1">
    <source>
        <dbReference type="SAM" id="Coils"/>
    </source>
</evidence>
<dbReference type="EMBL" id="CAJVQB010006706">
    <property type="protein sequence ID" value="CAG8690013.1"/>
    <property type="molecule type" value="Genomic_DNA"/>
</dbReference>
<dbReference type="SUPFAM" id="SSF58100">
    <property type="entry name" value="Bacterial hemolysins"/>
    <property type="match status" value="1"/>
</dbReference>
<name>A0ABN7UYP1_GIGMA</name>
<sequence>MPFQELDKLKERIDNLKKKVNGNPNSLKKLGENIDTNLEEIKKYLEGSEEILKREAQEQPKIQTSYDNLKKSITELEAEIKDLEIQYKALETKTHNLKVKYAVGGVIAGIHMTGITNKDILITRVKRGISEEKRLVGKILGQVKSAKKNPQAQLNIEEKQLRAHLNEIIKK</sequence>
<dbReference type="Proteomes" id="UP000789901">
    <property type="component" value="Unassembled WGS sequence"/>
</dbReference>
<evidence type="ECO:0000313" key="2">
    <source>
        <dbReference type="EMBL" id="CAG8690013.1"/>
    </source>
</evidence>
<accession>A0ABN7UYP1</accession>
<dbReference type="Gene3D" id="1.20.1170.10">
    <property type="match status" value="1"/>
</dbReference>
<protein>
    <submittedName>
        <fullName evidence="2">10009_t:CDS:1</fullName>
    </submittedName>
</protein>